<evidence type="ECO:0000256" key="1">
    <source>
        <dbReference type="SAM" id="MobiDB-lite"/>
    </source>
</evidence>
<sequence length="61" mass="6306">LEASSAAAAAAASTHSGPSLILLNPTPKPDLEVSKGNHMLDSDYPMDAVLTLMQLNGSWKA</sequence>
<protein>
    <submittedName>
        <fullName evidence="2">Uncharacterized protein</fullName>
    </submittedName>
</protein>
<keyword evidence="3" id="KW-1185">Reference proteome</keyword>
<name>A0A9P6IGQ9_9FUNG</name>
<dbReference type="AlphaFoldDB" id="A0A9P6IGQ9"/>
<comment type="caution">
    <text evidence="2">The sequence shown here is derived from an EMBL/GenBank/DDBJ whole genome shotgun (WGS) entry which is preliminary data.</text>
</comment>
<evidence type="ECO:0000313" key="3">
    <source>
        <dbReference type="Proteomes" id="UP000749646"/>
    </source>
</evidence>
<gene>
    <name evidence="2" type="ORF">BGZ65_012428</name>
</gene>
<feature type="region of interest" description="Disordered" evidence="1">
    <location>
        <begin position="1"/>
        <end position="28"/>
    </location>
</feature>
<evidence type="ECO:0000313" key="2">
    <source>
        <dbReference type="EMBL" id="KAF9918693.1"/>
    </source>
</evidence>
<accession>A0A9P6IGQ9</accession>
<feature type="non-terminal residue" evidence="2">
    <location>
        <position position="1"/>
    </location>
</feature>
<feature type="compositionally biased region" description="Low complexity" evidence="1">
    <location>
        <begin position="1"/>
        <end position="13"/>
    </location>
</feature>
<proteinExistence type="predicted"/>
<dbReference type="OrthoDB" id="2290639at2759"/>
<organism evidence="2 3">
    <name type="scientific">Modicella reniformis</name>
    <dbReference type="NCBI Taxonomy" id="1440133"/>
    <lineage>
        <taxon>Eukaryota</taxon>
        <taxon>Fungi</taxon>
        <taxon>Fungi incertae sedis</taxon>
        <taxon>Mucoromycota</taxon>
        <taxon>Mortierellomycotina</taxon>
        <taxon>Mortierellomycetes</taxon>
        <taxon>Mortierellales</taxon>
        <taxon>Mortierellaceae</taxon>
        <taxon>Modicella</taxon>
    </lineage>
</organism>
<dbReference type="Proteomes" id="UP000749646">
    <property type="component" value="Unassembled WGS sequence"/>
</dbReference>
<dbReference type="EMBL" id="JAAAHW010011622">
    <property type="protein sequence ID" value="KAF9918693.1"/>
    <property type="molecule type" value="Genomic_DNA"/>
</dbReference>
<reference evidence="2" key="1">
    <citation type="journal article" date="2020" name="Fungal Divers.">
        <title>Resolving the Mortierellaceae phylogeny through synthesis of multi-gene phylogenetics and phylogenomics.</title>
        <authorList>
            <person name="Vandepol N."/>
            <person name="Liber J."/>
            <person name="Desiro A."/>
            <person name="Na H."/>
            <person name="Kennedy M."/>
            <person name="Barry K."/>
            <person name="Grigoriev I.V."/>
            <person name="Miller A.N."/>
            <person name="O'Donnell K."/>
            <person name="Stajich J.E."/>
            <person name="Bonito G."/>
        </authorList>
    </citation>
    <scope>NUCLEOTIDE SEQUENCE</scope>
    <source>
        <strain evidence="2">MES-2147</strain>
    </source>
</reference>